<sequence length="329" mass="38061">MEIISLLNNETESSSHQDQFAIDVLMALSSSPKSLSSKYFYDDVGSDLFQKITQHEDYYPTKTEFSILDQIKDELPELLNEKVIDIIELGAGDGHKTSLLLNGFLDADCEVNYYPIDISEQAMQQLGENMEGHANLHIKGVVAEYCRGLRYVRDHSKNKALVLFLGSNIGNFDRVQSQGFLRRIWQSMEPEDYVLIGFDLKKPVDVLVRAYNDSAGYTRDFNLNILQRINNELGANFQLDKFQHYGIYNPVLGAMESYLLSLESQTVYIEKLRHSFEFDAFEPLHLEYSFKYLESDIHYLSERTGYEVMKNFTDENHRFMNSLWRVSKG</sequence>
<dbReference type="Gene3D" id="3.40.50.150">
    <property type="entry name" value="Vaccinia Virus protein VP39"/>
    <property type="match status" value="1"/>
</dbReference>
<dbReference type="InterPro" id="IPR019257">
    <property type="entry name" value="MeTrfase_dom"/>
</dbReference>
<accession>A0A6S6UEU0</accession>
<protein>
    <recommendedName>
        <fullName evidence="3">Histidine-specific methyltransferase SAM-dependent domain-containing protein</fullName>
    </recommendedName>
</protein>
<gene>
    <name evidence="4" type="ORF">HELGO_WM8887</name>
</gene>
<keyword evidence="2" id="KW-0808">Transferase</keyword>
<evidence type="ECO:0000256" key="1">
    <source>
        <dbReference type="ARBA" id="ARBA00022603"/>
    </source>
</evidence>
<dbReference type="AlphaFoldDB" id="A0A6S6UEU0"/>
<evidence type="ECO:0000256" key="2">
    <source>
        <dbReference type="ARBA" id="ARBA00022679"/>
    </source>
</evidence>
<feature type="domain" description="Histidine-specific methyltransferase SAM-dependent" evidence="3">
    <location>
        <begin position="22"/>
        <end position="325"/>
    </location>
</feature>
<dbReference type="InterPro" id="IPR051128">
    <property type="entry name" value="EgtD_Methyltrsf_superfamily"/>
</dbReference>
<name>A0A6S6UEU0_9GAMM</name>
<evidence type="ECO:0000313" key="4">
    <source>
        <dbReference type="EMBL" id="CAA6828154.1"/>
    </source>
</evidence>
<dbReference type="GO" id="GO:0008168">
    <property type="term" value="F:methyltransferase activity"/>
    <property type="evidence" value="ECO:0007669"/>
    <property type="project" value="UniProtKB-KW"/>
</dbReference>
<dbReference type="InterPro" id="IPR017804">
    <property type="entry name" value="MeTrfase_EgtD-like"/>
</dbReference>
<dbReference type="PANTHER" id="PTHR43397">
    <property type="entry name" value="ERGOTHIONEINE BIOSYNTHESIS PROTEIN 1"/>
    <property type="match status" value="1"/>
</dbReference>
<dbReference type="PANTHER" id="PTHR43397:SF1">
    <property type="entry name" value="ERGOTHIONEINE BIOSYNTHESIS PROTEIN 1"/>
    <property type="match status" value="1"/>
</dbReference>
<dbReference type="Pfam" id="PF10017">
    <property type="entry name" value="Methyltransf_33"/>
    <property type="match status" value="1"/>
</dbReference>
<dbReference type="SUPFAM" id="SSF53335">
    <property type="entry name" value="S-adenosyl-L-methionine-dependent methyltransferases"/>
    <property type="match status" value="1"/>
</dbReference>
<reference evidence="4" key="1">
    <citation type="submission" date="2020-01" db="EMBL/GenBank/DDBJ databases">
        <authorList>
            <person name="Meier V. D."/>
            <person name="Meier V D."/>
        </authorList>
    </citation>
    <scope>NUCLEOTIDE SEQUENCE</scope>
    <source>
        <strain evidence="4">HLG_WM_MAG_07</strain>
    </source>
</reference>
<dbReference type="PIRSF" id="PIRSF018005">
    <property type="entry name" value="UCP018005"/>
    <property type="match status" value="1"/>
</dbReference>
<dbReference type="InterPro" id="IPR029063">
    <property type="entry name" value="SAM-dependent_MTases_sf"/>
</dbReference>
<keyword evidence="1" id="KW-0489">Methyltransferase</keyword>
<dbReference type="GO" id="GO:0032259">
    <property type="term" value="P:methylation"/>
    <property type="evidence" value="ECO:0007669"/>
    <property type="project" value="UniProtKB-KW"/>
</dbReference>
<proteinExistence type="predicted"/>
<organism evidence="4">
    <name type="scientific">uncultured Thiotrichaceae bacterium</name>
    <dbReference type="NCBI Taxonomy" id="298394"/>
    <lineage>
        <taxon>Bacteria</taxon>
        <taxon>Pseudomonadati</taxon>
        <taxon>Pseudomonadota</taxon>
        <taxon>Gammaproteobacteria</taxon>
        <taxon>Thiotrichales</taxon>
        <taxon>Thiotrichaceae</taxon>
        <taxon>environmental samples</taxon>
    </lineage>
</organism>
<dbReference type="EMBL" id="CACVAY010000146">
    <property type="protein sequence ID" value="CAA6828154.1"/>
    <property type="molecule type" value="Genomic_DNA"/>
</dbReference>
<evidence type="ECO:0000259" key="3">
    <source>
        <dbReference type="Pfam" id="PF10017"/>
    </source>
</evidence>